<organism evidence="1">
    <name type="scientific">Ralstonia solanacearum</name>
    <name type="common">Pseudomonas solanacearum</name>
    <dbReference type="NCBI Taxonomy" id="305"/>
    <lineage>
        <taxon>Bacteria</taxon>
        <taxon>Pseudomonadati</taxon>
        <taxon>Pseudomonadota</taxon>
        <taxon>Betaproteobacteria</taxon>
        <taxon>Burkholderiales</taxon>
        <taxon>Burkholderiaceae</taxon>
        <taxon>Ralstonia</taxon>
        <taxon>Ralstonia solanacearum species complex</taxon>
    </lineage>
</organism>
<dbReference type="AlphaFoldDB" id="A0A0S4W9U5"/>
<dbReference type="EMBL" id="LN899827">
    <property type="protein sequence ID" value="CUV43520.1"/>
    <property type="molecule type" value="Genomic_DNA"/>
</dbReference>
<name>A0A0S4W9U5_RALSL</name>
<gene>
    <name evidence="1" type="ORF">TO10_v1_60103</name>
</gene>
<accession>A0A0S4W9U5</accession>
<evidence type="ECO:0000313" key="1">
    <source>
        <dbReference type="EMBL" id="CUV43520.1"/>
    </source>
</evidence>
<proteinExistence type="predicted"/>
<reference evidence="1" key="1">
    <citation type="submission" date="2015-10" db="EMBL/GenBank/DDBJ databases">
        <authorList>
            <person name="Gilbert D.G."/>
        </authorList>
    </citation>
    <scope>NUCLEOTIDE SEQUENCE</scope>
    <source>
        <strain evidence="1">Phyl III-seqv23</strain>
    </source>
</reference>
<protein>
    <submittedName>
        <fullName evidence="1">Mobile element protein</fullName>
    </submittedName>
</protein>
<sequence length="38" mass="4264">MSLRQKRPKRNKSARLAVMSENIRYGALSMSAGEQLAN</sequence>